<feature type="compositionally biased region" description="Low complexity" evidence="1">
    <location>
        <begin position="54"/>
        <end position="64"/>
    </location>
</feature>
<dbReference type="InterPro" id="IPR010895">
    <property type="entry name" value="CHRD"/>
</dbReference>
<proteinExistence type="predicted"/>
<gene>
    <name evidence="4" type="ORF">EG328_011327</name>
</gene>
<accession>A0A8H3U4Y3</accession>
<evidence type="ECO:0000313" key="4">
    <source>
        <dbReference type="EMBL" id="KAE9963509.1"/>
    </source>
</evidence>
<name>A0A8H3U4Y3_VENIN</name>
<evidence type="ECO:0000259" key="3">
    <source>
        <dbReference type="SMART" id="SM00754"/>
    </source>
</evidence>
<reference evidence="4 5" key="1">
    <citation type="submission" date="2018-12" db="EMBL/GenBank/DDBJ databases">
        <title>Venturia inaequalis Genome Resource.</title>
        <authorList>
            <person name="Lichtner F.J."/>
        </authorList>
    </citation>
    <scope>NUCLEOTIDE SEQUENCE [LARGE SCALE GENOMIC DNA]</scope>
    <source>
        <strain evidence="4 5">120213</strain>
    </source>
</reference>
<dbReference type="EMBL" id="WNWS01000828">
    <property type="protein sequence ID" value="KAE9963509.1"/>
    <property type="molecule type" value="Genomic_DNA"/>
</dbReference>
<dbReference type="Pfam" id="PF07452">
    <property type="entry name" value="CHRD"/>
    <property type="match status" value="1"/>
</dbReference>
<protein>
    <recommendedName>
        <fullName evidence="3">CHRD domain-containing protein</fullName>
    </recommendedName>
</protein>
<feature type="domain" description="CHRD" evidence="3">
    <location>
        <begin position="81"/>
        <end position="225"/>
    </location>
</feature>
<evidence type="ECO:0000256" key="1">
    <source>
        <dbReference type="SAM" id="MobiDB-lite"/>
    </source>
</evidence>
<evidence type="ECO:0000313" key="5">
    <source>
        <dbReference type="Proteomes" id="UP000447873"/>
    </source>
</evidence>
<keyword evidence="2" id="KW-0732">Signal</keyword>
<dbReference type="Proteomes" id="UP000447873">
    <property type="component" value="Unassembled WGS sequence"/>
</dbReference>
<feature type="chain" id="PRO_5034824675" description="CHRD domain-containing protein" evidence="2">
    <location>
        <begin position="18"/>
        <end position="225"/>
    </location>
</feature>
<sequence>MYFIALTSALLATSTLAAPSWHPYNQGKPSPPSNSAFAVPSWQKYEQGKPAPPSTSALAAPSSPKNQQGTPAPSSPFSFTSTYTIIANPNEVINTTGSPVPGQPGAIGYFNYGINSLLDIICYNITLQGVKGPYQSLALTATHIHQANRGSAGAPRIALPNPVGDDEIRRSVGCLTGPFRTGINASGVDTGAGFKVAQIEANPANFFTDTHVTAYVQGAVRGQLA</sequence>
<comment type="caution">
    <text evidence="4">The sequence shown here is derived from an EMBL/GenBank/DDBJ whole genome shotgun (WGS) entry which is preliminary data.</text>
</comment>
<dbReference type="AlphaFoldDB" id="A0A8H3U4Y3"/>
<dbReference type="SMART" id="SM00754">
    <property type="entry name" value="CHRD"/>
    <property type="match status" value="1"/>
</dbReference>
<feature type="signal peptide" evidence="2">
    <location>
        <begin position="1"/>
        <end position="17"/>
    </location>
</feature>
<evidence type="ECO:0000256" key="2">
    <source>
        <dbReference type="SAM" id="SignalP"/>
    </source>
</evidence>
<feature type="region of interest" description="Disordered" evidence="1">
    <location>
        <begin position="25"/>
        <end position="74"/>
    </location>
</feature>
<organism evidence="4 5">
    <name type="scientific">Venturia inaequalis</name>
    <name type="common">Apple scab fungus</name>
    <dbReference type="NCBI Taxonomy" id="5025"/>
    <lineage>
        <taxon>Eukaryota</taxon>
        <taxon>Fungi</taxon>
        <taxon>Dikarya</taxon>
        <taxon>Ascomycota</taxon>
        <taxon>Pezizomycotina</taxon>
        <taxon>Dothideomycetes</taxon>
        <taxon>Pleosporomycetidae</taxon>
        <taxon>Venturiales</taxon>
        <taxon>Venturiaceae</taxon>
        <taxon>Venturia</taxon>
    </lineage>
</organism>